<evidence type="ECO:0000313" key="1">
    <source>
        <dbReference type="EMBL" id="GFO43332.1"/>
    </source>
</evidence>
<dbReference type="EMBL" id="BLXT01007882">
    <property type="protein sequence ID" value="GFO43332.1"/>
    <property type="molecule type" value="Genomic_DNA"/>
</dbReference>
<accession>A0AAV4DGE0</accession>
<name>A0AAV4DGE0_9GAST</name>
<comment type="caution">
    <text evidence="1">The sequence shown here is derived from an EMBL/GenBank/DDBJ whole genome shotgun (WGS) entry which is preliminary data.</text>
</comment>
<gene>
    <name evidence="1" type="ORF">PoB_006983700</name>
</gene>
<keyword evidence="2" id="KW-1185">Reference proteome</keyword>
<proteinExistence type="predicted"/>
<reference evidence="1 2" key="1">
    <citation type="journal article" date="2021" name="Elife">
        <title>Chloroplast acquisition without the gene transfer in kleptoplastic sea slugs, Plakobranchus ocellatus.</title>
        <authorList>
            <person name="Maeda T."/>
            <person name="Takahashi S."/>
            <person name="Yoshida T."/>
            <person name="Shimamura S."/>
            <person name="Takaki Y."/>
            <person name="Nagai Y."/>
            <person name="Toyoda A."/>
            <person name="Suzuki Y."/>
            <person name="Arimoto A."/>
            <person name="Ishii H."/>
            <person name="Satoh N."/>
            <person name="Nishiyama T."/>
            <person name="Hasebe M."/>
            <person name="Maruyama T."/>
            <person name="Minagawa J."/>
            <person name="Obokata J."/>
            <person name="Shigenobu S."/>
        </authorList>
    </citation>
    <scope>NUCLEOTIDE SEQUENCE [LARGE SCALE GENOMIC DNA]</scope>
</reference>
<sequence>MQERWNQITVHAIRKSITSGKKRPGAVLIKTEVPLTTFDFEYSCQALRQARAPVVVLEPAAEESLQVSGRVR</sequence>
<dbReference type="Proteomes" id="UP000735302">
    <property type="component" value="Unassembled WGS sequence"/>
</dbReference>
<organism evidence="1 2">
    <name type="scientific">Plakobranchus ocellatus</name>
    <dbReference type="NCBI Taxonomy" id="259542"/>
    <lineage>
        <taxon>Eukaryota</taxon>
        <taxon>Metazoa</taxon>
        <taxon>Spiralia</taxon>
        <taxon>Lophotrochozoa</taxon>
        <taxon>Mollusca</taxon>
        <taxon>Gastropoda</taxon>
        <taxon>Heterobranchia</taxon>
        <taxon>Euthyneura</taxon>
        <taxon>Panpulmonata</taxon>
        <taxon>Sacoglossa</taxon>
        <taxon>Placobranchoidea</taxon>
        <taxon>Plakobranchidae</taxon>
        <taxon>Plakobranchus</taxon>
    </lineage>
</organism>
<evidence type="ECO:0000313" key="2">
    <source>
        <dbReference type="Proteomes" id="UP000735302"/>
    </source>
</evidence>
<protein>
    <submittedName>
        <fullName evidence="1">Uncharacterized protein</fullName>
    </submittedName>
</protein>
<dbReference type="AlphaFoldDB" id="A0AAV4DGE0"/>